<dbReference type="Pfam" id="PF26303">
    <property type="entry name" value="UPF0323"/>
    <property type="match status" value="1"/>
</dbReference>
<comment type="caution">
    <text evidence="3">The sequence shown here is derived from an EMBL/GenBank/DDBJ whole genome shotgun (WGS) entry which is preliminary data.</text>
</comment>
<reference evidence="3 4" key="2">
    <citation type="submission" date="2021-02" db="EMBL/GenBank/DDBJ databases">
        <title>Sulfurospirillum tamanensis sp. nov.</title>
        <authorList>
            <person name="Frolova A."/>
            <person name="Merkel A."/>
            <person name="Slobodkin A."/>
        </authorList>
    </citation>
    <scope>NUCLEOTIDE SEQUENCE [LARGE SCALE GENOMIC DNA]</scope>
    <source>
        <strain evidence="3 4">T05b</strain>
    </source>
</reference>
<keyword evidence="4" id="KW-1185">Reference proteome</keyword>
<evidence type="ECO:0000313" key="3">
    <source>
        <dbReference type="EMBL" id="MBN2964037.1"/>
    </source>
</evidence>
<evidence type="ECO:0000313" key="4">
    <source>
        <dbReference type="Proteomes" id="UP000703590"/>
    </source>
</evidence>
<dbReference type="EMBL" id="JAFHKK010000007">
    <property type="protein sequence ID" value="MBN2964037.1"/>
    <property type="molecule type" value="Genomic_DNA"/>
</dbReference>
<proteinExistence type="predicted"/>
<sequence length="199" mass="20676">MNIIRKTSDYAVAGGIGLLVVMGLQGCEQKGDEAAFTKASQTQGAFVVIGEEPNGGYTILDEYPSDVTRVILRTLDGNERILSDAELEALVAEEAKKIEAGTSALTGDKVSSGSMGLGEIVLASMAGAMIGSWIGGRLFNSPAYQQQRQSAYKNPQTYSRSVNSFQKARATGTTSSTPKRSGFFGSSGGTSQTGAVSGG</sequence>
<evidence type="ECO:0000259" key="2">
    <source>
        <dbReference type="Pfam" id="PF26303"/>
    </source>
</evidence>
<feature type="region of interest" description="Disordered" evidence="1">
    <location>
        <begin position="150"/>
        <end position="199"/>
    </location>
</feature>
<protein>
    <submittedName>
        <fullName evidence="3">UPF0323 family lipoprotein</fullName>
    </submittedName>
</protein>
<dbReference type="NCBIfam" id="NF003146">
    <property type="entry name" value="PRK04081.1"/>
    <property type="match status" value="1"/>
</dbReference>
<dbReference type="Proteomes" id="UP000703590">
    <property type="component" value="Unassembled WGS sequence"/>
</dbReference>
<feature type="compositionally biased region" description="Low complexity" evidence="1">
    <location>
        <begin position="181"/>
        <end position="199"/>
    </location>
</feature>
<evidence type="ECO:0000256" key="1">
    <source>
        <dbReference type="SAM" id="MobiDB-lite"/>
    </source>
</evidence>
<dbReference type="RefSeq" id="WP_205458589.1">
    <property type="nucleotide sequence ID" value="NZ_JAFHKK010000007.1"/>
</dbReference>
<reference evidence="4" key="1">
    <citation type="submission" date="2021-02" db="EMBL/GenBank/DDBJ databases">
        <title>Sulfurospirillum tamanensis sp. nov.</title>
        <authorList>
            <person name="Merkel A.Y."/>
        </authorList>
    </citation>
    <scope>NUCLEOTIDE SEQUENCE [LARGE SCALE GENOMIC DNA]</scope>
    <source>
        <strain evidence="4">T05b</strain>
    </source>
</reference>
<keyword evidence="3" id="KW-0449">Lipoprotein</keyword>
<dbReference type="PROSITE" id="PS51257">
    <property type="entry name" value="PROKAR_LIPOPROTEIN"/>
    <property type="match status" value="1"/>
</dbReference>
<gene>
    <name evidence="3" type="ORF">JWV37_04510</name>
</gene>
<accession>A0ABS2WR25</accession>
<feature type="domain" description="UPF0323" evidence="2">
    <location>
        <begin position="45"/>
        <end position="168"/>
    </location>
</feature>
<reference evidence="3 4" key="3">
    <citation type="submission" date="2021-02" db="EMBL/GenBank/DDBJ databases">
        <authorList>
            <person name="Merkel A.Y."/>
        </authorList>
    </citation>
    <scope>NUCLEOTIDE SEQUENCE [LARGE SCALE GENOMIC DNA]</scope>
    <source>
        <strain evidence="3 4">T05b</strain>
    </source>
</reference>
<feature type="compositionally biased region" description="Polar residues" evidence="1">
    <location>
        <begin position="150"/>
        <end position="179"/>
    </location>
</feature>
<name>A0ABS2WR25_9BACT</name>
<dbReference type="InterPro" id="IPR059092">
    <property type="entry name" value="UPF0323_dom"/>
</dbReference>
<organism evidence="3 4">
    <name type="scientific">Sulfurospirillum tamanense</name>
    <dbReference type="NCBI Taxonomy" id="2813362"/>
    <lineage>
        <taxon>Bacteria</taxon>
        <taxon>Pseudomonadati</taxon>
        <taxon>Campylobacterota</taxon>
        <taxon>Epsilonproteobacteria</taxon>
        <taxon>Campylobacterales</taxon>
        <taxon>Sulfurospirillaceae</taxon>
        <taxon>Sulfurospirillum</taxon>
    </lineage>
</organism>